<dbReference type="SUPFAM" id="SSF90229">
    <property type="entry name" value="CCCH zinc finger"/>
    <property type="match status" value="3"/>
</dbReference>
<feature type="zinc finger region" description="C3H1-type" evidence="5">
    <location>
        <begin position="559"/>
        <end position="586"/>
    </location>
</feature>
<dbReference type="EMBL" id="JALJOQ010000112">
    <property type="protein sequence ID" value="KAK9796973.1"/>
    <property type="molecule type" value="Genomic_DNA"/>
</dbReference>
<feature type="compositionally biased region" description="Basic and acidic residues" evidence="6">
    <location>
        <begin position="109"/>
        <end position="119"/>
    </location>
</feature>
<dbReference type="AlphaFoldDB" id="A0AAW1NS13"/>
<dbReference type="PROSITE" id="PS50030">
    <property type="entry name" value="UBA"/>
    <property type="match status" value="1"/>
</dbReference>
<dbReference type="Gene3D" id="4.10.1000.10">
    <property type="entry name" value="Zinc finger, CCCH-type"/>
    <property type="match status" value="2"/>
</dbReference>
<keyword evidence="4 5" id="KW-0862">Zinc</keyword>
<feature type="region of interest" description="Disordered" evidence="6">
    <location>
        <begin position="771"/>
        <end position="827"/>
    </location>
</feature>
<feature type="domain" description="C3H1-type" evidence="8">
    <location>
        <begin position="359"/>
        <end position="386"/>
    </location>
</feature>
<protein>
    <submittedName>
        <fullName evidence="9">Uncharacterized protein</fullName>
    </submittedName>
</protein>
<dbReference type="CDD" id="cd14291">
    <property type="entry name" value="UBA1_NUB1_like"/>
    <property type="match status" value="1"/>
</dbReference>
<organism evidence="9 10">
    <name type="scientific">Symbiochloris irregularis</name>
    <dbReference type="NCBI Taxonomy" id="706552"/>
    <lineage>
        <taxon>Eukaryota</taxon>
        <taxon>Viridiplantae</taxon>
        <taxon>Chlorophyta</taxon>
        <taxon>core chlorophytes</taxon>
        <taxon>Trebouxiophyceae</taxon>
        <taxon>Trebouxiales</taxon>
        <taxon>Trebouxiaceae</taxon>
        <taxon>Symbiochloris</taxon>
    </lineage>
</organism>
<reference evidence="9 10" key="1">
    <citation type="journal article" date="2024" name="Nat. Commun.">
        <title>Phylogenomics reveals the evolutionary origins of lichenization in chlorophyte algae.</title>
        <authorList>
            <person name="Puginier C."/>
            <person name="Libourel C."/>
            <person name="Otte J."/>
            <person name="Skaloud P."/>
            <person name="Haon M."/>
            <person name="Grisel S."/>
            <person name="Petersen M."/>
            <person name="Berrin J.G."/>
            <person name="Delaux P.M."/>
            <person name="Dal Grande F."/>
            <person name="Keller J."/>
        </authorList>
    </citation>
    <scope>NUCLEOTIDE SEQUENCE [LARGE SCALE GENOMIC DNA]</scope>
    <source>
        <strain evidence="9 10">SAG 2036</strain>
    </source>
</reference>
<keyword evidence="3 5" id="KW-0863">Zinc-finger</keyword>
<feature type="region of interest" description="Disordered" evidence="6">
    <location>
        <begin position="497"/>
        <end position="524"/>
    </location>
</feature>
<feature type="domain" description="UBA" evidence="7">
    <location>
        <begin position="643"/>
        <end position="682"/>
    </location>
</feature>
<evidence type="ECO:0000313" key="9">
    <source>
        <dbReference type="EMBL" id="KAK9796973.1"/>
    </source>
</evidence>
<dbReference type="SMART" id="SM00356">
    <property type="entry name" value="ZnF_C3H1"/>
    <property type="match status" value="5"/>
</dbReference>
<feature type="region of interest" description="Disordered" evidence="6">
    <location>
        <begin position="594"/>
        <end position="613"/>
    </location>
</feature>
<feature type="domain" description="C3H1-type" evidence="8">
    <location>
        <begin position="229"/>
        <end position="257"/>
    </location>
</feature>
<evidence type="ECO:0000256" key="2">
    <source>
        <dbReference type="ARBA" id="ARBA00022737"/>
    </source>
</evidence>
<dbReference type="Proteomes" id="UP001465755">
    <property type="component" value="Unassembled WGS sequence"/>
</dbReference>
<feature type="zinc finger region" description="C3H1-type" evidence="5">
    <location>
        <begin position="359"/>
        <end position="386"/>
    </location>
</feature>
<dbReference type="PANTHER" id="PTHR12547:SF18">
    <property type="entry name" value="PROTEIN TIS11"/>
    <property type="match status" value="1"/>
</dbReference>
<sequence>MPEAQCPAYLVHLECAKVYLGSGKGLKNKPSNSTYIAKAKDHMNKHTANALTMRGHTLCMVGRGKGEDEDGACKGVIKSSEQKHPLSKTWAAKKKAALPALPRPPPPAKKAELKKKAQEVTEPAARVKVPVDPELERQRALKAEAVKQLAPPPRKPAPASSGKPAVSYKAAVSQPEPQPQDEDGWTTVAMPARRKSAPKKTQHEHVPLQPDLLKEQIEVAVLQGKVPKTYRTSVCTSTATGTACPYGKSCSHAHSLKELRIEAAIEAGELPADFKTSLCGSLLGEGPCHHGMLCLDAHSVQELRVSAAIALHRLPEDYKTEMCRHKASSCPEGATCNDAHFAKKLRKEAAVQLKKQLPNFKSLFCVHHPLNKCHRGDTCTFAHGTKDLRLHASINAEAVPPNYRTRPCTTPGCQMPAECKGYHVIGGVPVDQLPLIREKGCFCSIKQETGHCPSGASCYFAHSADDLQVKLPDDFMELPLVSEPVYSSDALFAPDAQQHAAPRARTIGSEKSWSQQGTEKHPPNAIVPLSVQQNRLPYHPVDKPVTERSRQQQAQARAGAKLVLCAQFMELGQCRDANCAFAHGEDELRLRQERVKRGTESAGPAPERGSEPVWKHTASKFAAAAAKHQPIKQEVMDAIAKHRMDTTVTQLLGMSFSYAQAETAARASGANFDAALQLLLEGEATDQSAAGSRDDAGVINGVAASLKLDIDVIEAAILEFHGDIDAALEAVQENYIQPEASSDMYDDAQSFESLPSSAAASGLGSYRTDERSWTAVTAGRRRQQQQQQQQQSSRSAFEHKVASPESLIVDHTTPVPEPLTPSSSAGQEAAAGILFPGSLADHASRSCIAV</sequence>
<name>A0AAW1NS13_9CHLO</name>
<dbReference type="GO" id="GO:0003729">
    <property type="term" value="F:mRNA binding"/>
    <property type="evidence" value="ECO:0007669"/>
    <property type="project" value="InterPro"/>
</dbReference>
<evidence type="ECO:0000313" key="10">
    <source>
        <dbReference type="Proteomes" id="UP001465755"/>
    </source>
</evidence>
<keyword evidence="1 5" id="KW-0479">Metal-binding</keyword>
<feature type="region of interest" description="Disordered" evidence="6">
    <location>
        <begin position="96"/>
        <end position="184"/>
    </location>
</feature>
<evidence type="ECO:0000256" key="4">
    <source>
        <dbReference type="ARBA" id="ARBA00022833"/>
    </source>
</evidence>
<evidence type="ECO:0000256" key="1">
    <source>
        <dbReference type="ARBA" id="ARBA00022723"/>
    </source>
</evidence>
<comment type="caution">
    <text evidence="9">The sequence shown here is derived from an EMBL/GenBank/DDBJ whole genome shotgun (WGS) entry which is preliminary data.</text>
</comment>
<evidence type="ECO:0000256" key="6">
    <source>
        <dbReference type="SAM" id="MobiDB-lite"/>
    </source>
</evidence>
<gene>
    <name evidence="9" type="ORF">WJX73_002850</name>
</gene>
<dbReference type="InterPro" id="IPR045877">
    <property type="entry name" value="ZFP36-like"/>
</dbReference>
<feature type="zinc finger region" description="C3H1-type" evidence="5">
    <location>
        <begin position="229"/>
        <end position="257"/>
    </location>
</feature>
<evidence type="ECO:0000256" key="3">
    <source>
        <dbReference type="ARBA" id="ARBA00022771"/>
    </source>
</evidence>
<dbReference type="InterPro" id="IPR009060">
    <property type="entry name" value="UBA-like_sf"/>
</dbReference>
<feature type="zinc finger region" description="C3H1-type" evidence="5">
    <location>
        <begin position="317"/>
        <end position="343"/>
    </location>
</feature>
<dbReference type="PANTHER" id="PTHR12547">
    <property type="entry name" value="CCCH ZINC FINGER/TIS11-RELATED"/>
    <property type="match status" value="1"/>
</dbReference>
<evidence type="ECO:0000259" key="8">
    <source>
        <dbReference type="PROSITE" id="PS50103"/>
    </source>
</evidence>
<dbReference type="InterPro" id="IPR015940">
    <property type="entry name" value="UBA"/>
</dbReference>
<keyword evidence="10" id="KW-1185">Reference proteome</keyword>
<feature type="domain" description="C3H1-type" evidence="8">
    <location>
        <begin position="559"/>
        <end position="586"/>
    </location>
</feature>
<dbReference type="GO" id="GO:0008270">
    <property type="term" value="F:zinc ion binding"/>
    <property type="evidence" value="ECO:0007669"/>
    <property type="project" value="UniProtKB-KW"/>
</dbReference>
<proteinExistence type="predicted"/>
<dbReference type="InterPro" id="IPR000571">
    <property type="entry name" value="Znf_CCCH"/>
</dbReference>
<feature type="compositionally biased region" description="Basic and acidic residues" evidence="6">
    <location>
        <begin position="129"/>
        <end position="145"/>
    </location>
</feature>
<feature type="compositionally biased region" description="Low complexity" evidence="6">
    <location>
        <begin position="784"/>
        <end position="795"/>
    </location>
</feature>
<evidence type="ECO:0000259" key="7">
    <source>
        <dbReference type="PROSITE" id="PS50030"/>
    </source>
</evidence>
<feature type="domain" description="C3H1-type" evidence="8">
    <location>
        <begin position="317"/>
        <end position="343"/>
    </location>
</feature>
<dbReference type="InterPro" id="IPR036855">
    <property type="entry name" value="Znf_CCCH_sf"/>
</dbReference>
<dbReference type="SUPFAM" id="SSF46934">
    <property type="entry name" value="UBA-like"/>
    <property type="match status" value="1"/>
</dbReference>
<keyword evidence="2" id="KW-0677">Repeat</keyword>
<accession>A0AAW1NS13</accession>
<evidence type="ECO:0000256" key="5">
    <source>
        <dbReference type="PROSITE-ProRule" id="PRU00723"/>
    </source>
</evidence>
<dbReference type="PROSITE" id="PS50103">
    <property type="entry name" value="ZF_C3H1"/>
    <property type="match status" value="4"/>
</dbReference>
<dbReference type="Gene3D" id="1.10.8.10">
    <property type="entry name" value="DNA helicase RuvA subunit, C-terminal domain"/>
    <property type="match status" value="1"/>
</dbReference>